<gene>
    <name evidence="1" type="ORF">ANCCAN_06956</name>
</gene>
<dbReference type="AlphaFoldDB" id="A0A368GVL0"/>
<dbReference type="Proteomes" id="UP000252519">
    <property type="component" value="Unassembled WGS sequence"/>
</dbReference>
<reference evidence="1 2" key="1">
    <citation type="submission" date="2014-10" db="EMBL/GenBank/DDBJ databases">
        <title>Draft genome of the hookworm Ancylostoma caninum.</title>
        <authorList>
            <person name="Mitreva M."/>
        </authorList>
    </citation>
    <scope>NUCLEOTIDE SEQUENCE [LARGE SCALE GENOMIC DNA]</scope>
    <source>
        <strain evidence="1 2">Baltimore</strain>
    </source>
</reference>
<dbReference type="EMBL" id="JOJR01000069">
    <property type="protein sequence ID" value="RCN47025.1"/>
    <property type="molecule type" value="Genomic_DNA"/>
</dbReference>
<evidence type="ECO:0000313" key="1">
    <source>
        <dbReference type="EMBL" id="RCN47025.1"/>
    </source>
</evidence>
<protein>
    <submittedName>
        <fullName evidence="1">Uncharacterized protein</fullName>
    </submittedName>
</protein>
<evidence type="ECO:0000313" key="2">
    <source>
        <dbReference type="Proteomes" id="UP000252519"/>
    </source>
</evidence>
<keyword evidence="2" id="KW-1185">Reference proteome</keyword>
<accession>A0A368GVL0</accession>
<comment type="caution">
    <text evidence="1">The sequence shown here is derived from an EMBL/GenBank/DDBJ whole genome shotgun (WGS) entry which is preliminary data.</text>
</comment>
<name>A0A368GVL0_ANCCA</name>
<proteinExistence type="predicted"/>
<sequence length="79" mass="9318">MSDFMFIIFQSLFDHSPTTSPSLKTSGSSEWLKTETTELHRWTSLDIVSEQGCIIWAQHKTFCYRCIYNLYAVLRDTRF</sequence>
<organism evidence="1 2">
    <name type="scientific">Ancylostoma caninum</name>
    <name type="common">Dog hookworm</name>
    <dbReference type="NCBI Taxonomy" id="29170"/>
    <lineage>
        <taxon>Eukaryota</taxon>
        <taxon>Metazoa</taxon>
        <taxon>Ecdysozoa</taxon>
        <taxon>Nematoda</taxon>
        <taxon>Chromadorea</taxon>
        <taxon>Rhabditida</taxon>
        <taxon>Rhabditina</taxon>
        <taxon>Rhabditomorpha</taxon>
        <taxon>Strongyloidea</taxon>
        <taxon>Ancylostomatidae</taxon>
        <taxon>Ancylostomatinae</taxon>
        <taxon>Ancylostoma</taxon>
    </lineage>
</organism>